<accession>A0A6L2JEM4</accession>
<evidence type="ECO:0000313" key="2">
    <source>
        <dbReference type="EMBL" id="GEU35047.1"/>
    </source>
</evidence>
<dbReference type="EMBL" id="BKCJ010000648">
    <property type="protein sequence ID" value="GEU35047.1"/>
    <property type="molecule type" value="Genomic_DNA"/>
</dbReference>
<feature type="region of interest" description="Disordered" evidence="1">
    <location>
        <begin position="53"/>
        <end position="72"/>
    </location>
</feature>
<proteinExistence type="predicted"/>
<feature type="compositionally biased region" description="Basic and acidic residues" evidence="1">
    <location>
        <begin position="328"/>
        <end position="358"/>
    </location>
</feature>
<organism evidence="2">
    <name type="scientific">Tanacetum cinerariifolium</name>
    <name type="common">Dalmatian daisy</name>
    <name type="synonym">Chrysanthemum cinerariifolium</name>
    <dbReference type="NCBI Taxonomy" id="118510"/>
    <lineage>
        <taxon>Eukaryota</taxon>
        <taxon>Viridiplantae</taxon>
        <taxon>Streptophyta</taxon>
        <taxon>Embryophyta</taxon>
        <taxon>Tracheophyta</taxon>
        <taxon>Spermatophyta</taxon>
        <taxon>Magnoliopsida</taxon>
        <taxon>eudicotyledons</taxon>
        <taxon>Gunneridae</taxon>
        <taxon>Pentapetalae</taxon>
        <taxon>asterids</taxon>
        <taxon>campanulids</taxon>
        <taxon>Asterales</taxon>
        <taxon>Asteraceae</taxon>
        <taxon>Asteroideae</taxon>
        <taxon>Anthemideae</taxon>
        <taxon>Anthemidinae</taxon>
        <taxon>Tanacetum</taxon>
    </lineage>
</organism>
<sequence>MNNQIALKESFNDVYVTPAHTKKDFTNMKRQNKDFSGIVTPLFDNMLVPSVVEGEGLGQPSKPQPPSSTTPLEQVLTVDGDEAVYTGEDSIVVRAATTTVSLEADQESGQLEHQDDLTDVVPPTPHDSPLSRGHTPGSDEGRPNINELMNIYNKLSNKVLALEQFKTAQDLVIKRLEKKVKRMEKKQRARTSGMKLFKVGTSKKKTLDKENVSKQGRNESNRIVNLSDNGSGETKVFDYTNAAEPVSTAGDAVNAASVIHDVSDAGPFISADGPSTSTAKDIFKDEMTTMVDTLNAIGRTRPRTTSVVIYDVEEEQKGATLPPTVQSQDKESSKKRSRADHDKESVKKQKLEEDDAKKEELRACLDIVPVDDIAINIESLATKYPIVD</sequence>
<feature type="region of interest" description="Disordered" evidence="1">
    <location>
        <begin position="314"/>
        <end position="358"/>
    </location>
</feature>
<feature type="region of interest" description="Disordered" evidence="1">
    <location>
        <begin position="104"/>
        <end position="144"/>
    </location>
</feature>
<evidence type="ECO:0000256" key="1">
    <source>
        <dbReference type="SAM" id="MobiDB-lite"/>
    </source>
</evidence>
<reference evidence="2" key="1">
    <citation type="journal article" date="2019" name="Sci. Rep.">
        <title>Draft genome of Tanacetum cinerariifolium, the natural source of mosquito coil.</title>
        <authorList>
            <person name="Yamashiro T."/>
            <person name="Shiraishi A."/>
            <person name="Satake H."/>
            <person name="Nakayama K."/>
        </authorList>
    </citation>
    <scope>NUCLEOTIDE SEQUENCE</scope>
</reference>
<gene>
    <name evidence="2" type="ORF">Tci_007025</name>
</gene>
<comment type="caution">
    <text evidence="2">The sequence shown here is derived from an EMBL/GenBank/DDBJ whole genome shotgun (WGS) entry which is preliminary data.</text>
</comment>
<dbReference type="AlphaFoldDB" id="A0A6L2JEM4"/>
<protein>
    <submittedName>
        <fullName evidence="2">Uncharacterized protein</fullName>
    </submittedName>
</protein>
<name>A0A6L2JEM4_TANCI</name>